<feature type="domain" description="Peptidase C1A papain C-terminal" evidence="2">
    <location>
        <begin position="31"/>
        <end position="93"/>
    </location>
</feature>
<evidence type="ECO:0000313" key="4">
    <source>
        <dbReference type="Proteomes" id="UP000617340"/>
    </source>
</evidence>
<comment type="similarity">
    <text evidence="1">Belongs to the peptidase C1 family.</text>
</comment>
<dbReference type="EMBL" id="JACSDZ010000017">
    <property type="protein sequence ID" value="KAF7384824.1"/>
    <property type="molecule type" value="Genomic_DNA"/>
</dbReference>
<dbReference type="GO" id="GO:0006508">
    <property type="term" value="P:proteolysis"/>
    <property type="evidence" value="ECO:0007669"/>
    <property type="project" value="InterPro"/>
</dbReference>
<gene>
    <name evidence="3" type="ORF">HZH68_014436</name>
</gene>
<dbReference type="InterPro" id="IPR000668">
    <property type="entry name" value="Peptidase_C1A_C"/>
</dbReference>
<accession>A0A834JCZ3</accession>
<reference evidence="3" key="1">
    <citation type="journal article" date="2020" name="G3 (Bethesda)">
        <title>High-Quality Assemblies for Three Invasive Social Wasps from the &lt;i&gt;Vespula&lt;/i&gt; Genus.</title>
        <authorList>
            <person name="Harrop T.W.R."/>
            <person name="Guhlin J."/>
            <person name="McLaughlin G.M."/>
            <person name="Permina E."/>
            <person name="Stockwell P."/>
            <person name="Gilligan J."/>
            <person name="Le Lec M.F."/>
            <person name="Gruber M.A.M."/>
            <person name="Quinn O."/>
            <person name="Lovegrove M."/>
            <person name="Duncan E.J."/>
            <person name="Remnant E.J."/>
            <person name="Van Eeckhoven J."/>
            <person name="Graham B."/>
            <person name="Knapp R.A."/>
            <person name="Langford K.W."/>
            <person name="Kronenberg Z."/>
            <person name="Press M.O."/>
            <person name="Eacker S.M."/>
            <person name="Wilson-Rankin E.E."/>
            <person name="Purcell J."/>
            <person name="Lester P.J."/>
            <person name="Dearden P.K."/>
        </authorList>
    </citation>
    <scope>NUCLEOTIDE SEQUENCE</scope>
    <source>
        <strain evidence="3">Linc-1</strain>
    </source>
</reference>
<keyword evidence="4" id="KW-1185">Reference proteome</keyword>
<name>A0A834JCZ3_VESGE</name>
<evidence type="ECO:0000259" key="2">
    <source>
        <dbReference type="Pfam" id="PF00112"/>
    </source>
</evidence>
<dbReference type="AlphaFoldDB" id="A0A834JCZ3"/>
<evidence type="ECO:0000313" key="3">
    <source>
        <dbReference type="EMBL" id="KAF7384824.1"/>
    </source>
</evidence>
<dbReference type="Pfam" id="PF00112">
    <property type="entry name" value="Peptidase_C1"/>
    <property type="match status" value="1"/>
</dbReference>
<dbReference type="SUPFAM" id="SSF54001">
    <property type="entry name" value="Cysteine proteinases"/>
    <property type="match status" value="1"/>
</dbReference>
<dbReference type="PANTHER" id="PTHR12411">
    <property type="entry name" value="CYSTEINE PROTEASE FAMILY C1-RELATED"/>
    <property type="match status" value="1"/>
</dbReference>
<comment type="caution">
    <text evidence="3">The sequence shown here is derived from an EMBL/GenBank/DDBJ whole genome shotgun (WGS) entry which is preliminary data.</text>
</comment>
<sequence length="96" mass="10968">MNGKKKIGKTENKHTNVNKPSIIFLFVWADSQGVYDDVACTSDIVNHAILIVGYTPNEWILKNWWGEHWGEGGYMRLARHKNRCGIANYAAYAKIE</sequence>
<dbReference type="GO" id="GO:0008234">
    <property type="term" value="F:cysteine-type peptidase activity"/>
    <property type="evidence" value="ECO:0007669"/>
    <property type="project" value="InterPro"/>
</dbReference>
<protein>
    <recommendedName>
        <fullName evidence="2">Peptidase C1A papain C-terminal domain-containing protein</fullName>
    </recommendedName>
</protein>
<dbReference type="InterPro" id="IPR038765">
    <property type="entry name" value="Papain-like_cys_pep_sf"/>
</dbReference>
<dbReference type="Proteomes" id="UP000617340">
    <property type="component" value="Unassembled WGS sequence"/>
</dbReference>
<proteinExistence type="inferred from homology"/>
<organism evidence="3 4">
    <name type="scientific">Vespula germanica</name>
    <name type="common">German yellow jacket</name>
    <name type="synonym">Paravespula germanica</name>
    <dbReference type="NCBI Taxonomy" id="30212"/>
    <lineage>
        <taxon>Eukaryota</taxon>
        <taxon>Metazoa</taxon>
        <taxon>Ecdysozoa</taxon>
        <taxon>Arthropoda</taxon>
        <taxon>Hexapoda</taxon>
        <taxon>Insecta</taxon>
        <taxon>Pterygota</taxon>
        <taxon>Neoptera</taxon>
        <taxon>Endopterygota</taxon>
        <taxon>Hymenoptera</taxon>
        <taxon>Apocrita</taxon>
        <taxon>Aculeata</taxon>
        <taxon>Vespoidea</taxon>
        <taxon>Vespidae</taxon>
        <taxon>Vespinae</taxon>
        <taxon>Vespula</taxon>
    </lineage>
</organism>
<dbReference type="Gene3D" id="3.90.70.10">
    <property type="entry name" value="Cysteine proteinases"/>
    <property type="match status" value="1"/>
</dbReference>
<evidence type="ECO:0000256" key="1">
    <source>
        <dbReference type="ARBA" id="ARBA00008455"/>
    </source>
</evidence>
<dbReference type="InterPro" id="IPR013128">
    <property type="entry name" value="Peptidase_C1A"/>
</dbReference>